<dbReference type="EMBL" id="CP137640">
    <property type="protein sequence ID" value="WVX83941.1"/>
    <property type="molecule type" value="Genomic_DNA"/>
</dbReference>
<evidence type="ECO:0000259" key="1">
    <source>
        <dbReference type="Pfam" id="PF10026"/>
    </source>
</evidence>
<dbReference type="InterPro" id="IPR018728">
    <property type="entry name" value="DUF2268"/>
</dbReference>
<gene>
    <name evidence="2" type="ORF">R4Z09_13700</name>
</gene>
<feature type="domain" description="DUF2268" evidence="1">
    <location>
        <begin position="64"/>
        <end position="255"/>
    </location>
</feature>
<accession>A0ABZ2CLG3</accession>
<dbReference type="RefSeq" id="WP_338452813.1">
    <property type="nucleotide sequence ID" value="NZ_CP137640.1"/>
</dbReference>
<reference evidence="2 3" key="1">
    <citation type="submission" date="2023-10" db="EMBL/GenBank/DDBJ databases">
        <title>Niallia locisalis sp.nov. isolated from a salt pond sample.</title>
        <authorList>
            <person name="Li X.-J."/>
            <person name="Dong L."/>
        </authorList>
    </citation>
    <scope>NUCLEOTIDE SEQUENCE [LARGE SCALE GENOMIC DNA]</scope>
    <source>
        <strain evidence="2 3">DSM 29761</strain>
    </source>
</reference>
<organism evidence="2 3">
    <name type="scientific">Niallia oryzisoli</name>
    <dbReference type="NCBI Taxonomy" id="1737571"/>
    <lineage>
        <taxon>Bacteria</taxon>
        <taxon>Bacillati</taxon>
        <taxon>Bacillota</taxon>
        <taxon>Bacilli</taxon>
        <taxon>Bacillales</taxon>
        <taxon>Bacillaceae</taxon>
        <taxon>Niallia</taxon>
    </lineage>
</organism>
<dbReference type="Proteomes" id="UP001357223">
    <property type="component" value="Chromosome"/>
</dbReference>
<evidence type="ECO:0000313" key="2">
    <source>
        <dbReference type="EMBL" id="WVX83941.1"/>
    </source>
</evidence>
<dbReference type="Pfam" id="PF10026">
    <property type="entry name" value="DUF2268"/>
    <property type="match status" value="1"/>
</dbReference>
<sequence>MTVIRTDQWLLHSFDNPIEICERLIIHFHDANTSEVYEYLNLHGMYFPFDDGGKLIRKLQNQQVWEIVQNEEQYLQKAWEGPDVPVYIFPSDPFNPLLKREFNGKSGLSFKDKLFLFISENNNEKEIRSLFTHEYNHVCRLSKYPKPEDDYVLLDAIILEGLAENAVDEQVGEEFVSAWASYYSIEELENMWKELVYPNRNCLNTDSKYQDILSGSHLYPKMTGYCVGYFLVKKYLEENSLTSKELLTIESAKIASITDI</sequence>
<name>A0ABZ2CLG3_9BACI</name>
<protein>
    <submittedName>
        <fullName evidence="2">DUF2268 domain-containing protein</fullName>
    </submittedName>
</protein>
<evidence type="ECO:0000313" key="3">
    <source>
        <dbReference type="Proteomes" id="UP001357223"/>
    </source>
</evidence>
<keyword evidence="3" id="KW-1185">Reference proteome</keyword>
<proteinExistence type="predicted"/>